<comment type="subcellular location">
    <subcellularLocation>
        <location evidence="1">Cell membrane</location>
        <topology evidence="1">Multi-pass membrane protein</topology>
    </subcellularLocation>
</comment>
<dbReference type="Proteomes" id="UP000272622">
    <property type="component" value="Chromosome"/>
</dbReference>
<evidence type="ECO:0000256" key="2">
    <source>
        <dbReference type="ARBA" id="ARBA00022475"/>
    </source>
</evidence>
<keyword evidence="2" id="KW-1003">Cell membrane</keyword>
<feature type="transmembrane region" description="Helical" evidence="6">
    <location>
        <begin position="396"/>
        <end position="413"/>
    </location>
</feature>
<organism evidence="7 8">
    <name type="scientific">Pseudomonas oryziphila</name>
    <dbReference type="NCBI Taxonomy" id="2894079"/>
    <lineage>
        <taxon>Bacteria</taxon>
        <taxon>Pseudomonadati</taxon>
        <taxon>Pseudomonadota</taxon>
        <taxon>Gammaproteobacteria</taxon>
        <taxon>Pseudomonadales</taxon>
        <taxon>Pseudomonadaceae</taxon>
        <taxon>Pseudomonas</taxon>
    </lineage>
</organism>
<keyword evidence="5 6" id="KW-0472">Membrane</keyword>
<keyword evidence="3 6" id="KW-0812">Transmembrane</keyword>
<dbReference type="EMBL" id="CP034337">
    <property type="protein sequence ID" value="AZL72931.1"/>
    <property type="molecule type" value="Genomic_DNA"/>
</dbReference>
<evidence type="ECO:0000256" key="6">
    <source>
        <dbReference type="SAM" id="Phobius"/>
    </source>
</evidence>
<sequence length="493" mass="53445">MSPGMAISTFKTASGQFFGLLFGALAVKMLAVLTGPAGVGLYSVLRQLQQILSSVASVGGQNAVVQGMSSHTGTARQRFFLSTLYVFLGMSLLMCGAVLAGADLIADFALAGDHASAVRWLVIPITLGTLLFFLRGVLTADMQYGSVALINLLTGLGAALVALPAGLAFSRGYPELLVLMVGGGLVPALLIALVHVRRLGYLCSLAELAPRGASREATIRFLQVALPSLLSLMLTMGCILVVRASAVHLYGLEGAGQFDAAWSISAMYLALFLTSLQSYLLPELSKTANGHALHTALSKAFHFALMLSLPLVVSLVVFKPLVMNLLFSKAFMPALDVLRWVLLGDFVRVLGWVMSTTLMARADMKGYALAEGLWSLVFVSVALLLLPYGIEWVGVAYLLAYIAYLVFLGWRLWRVHGARLPLRRVGQWFAALALIILASWLCWHEQQVLSWSMLMIIPACLFSWSIMQPDERDFARHLVTQALGRLKRFTGRH</sequence>
<feature type="transmembrane region" description="Helical" evidence="6">
    <location>
        <begin position="300"/>
        <end position="318"/>
    </location>
</feature>
<feature type="transmembrane region" description="Helical" evidence="6">
    <location>
        <begin position="150"/>
        <end position="170"/>
    </location>
</feature>
<dbReference type="InterPro" id="IPR050833">
    <property type="entry name" value="Poly_Biosynth_Transport"/>
</dbReference>
<evidence type="ECO:0008006" key="9">
    <source>
        <dbReference type="Google" id="ProtNLM"/>
    </source>
</evidence>
<dbReference type="PANTHER" id="PTHR30250:SF11">
    <property type="entry name" value="O-ANTIGEN TRANSPORTER-RELATED"/>
    <property type="match status" value="1"/>
</dbReference>
<feature type="transmembrane region" description="Helical" evidence="6">
    <location>
        <begin position="338"/>
        <end position="360"/>
    </location>
</feature>
<feature type="transmembrane region" description="Helical" evidence="6">
    <location>
        <begin position="425"/>
        <end position="443"/>
    </location>
</feature>
<feature type="transmembrane region" description="Helical" evidence="6">
    <location>
        <begin position="176"/>
        <end position="196"/>
    </location>
</feature>
<keyword evidence="8" id="KW-1185">Reference proteome</keyword>
<reference evidence="7 8" key="1">
    <citation type="submission" date="2018-12" db="EMBL/GenBank/DDBJ databases">
        <authorList>
            <person name="Li S."/>
            <person name="Yang R."/>
            <person name="Chen G."/>
            <person name="Zou L."/>
            <person name="Zhang C."/>
            <person name="Chen Y."/>
            <person name="Liu Z."/>
            <person name="Li Y."/>
            <person name="Yan Y."/>
            <person name="Huang M."/>
            <person name="Chen T."/>
        </authorList>
    </citation>
    <scope>NUCLEOTIDE SEQUENCE [LARGE SCALE GENOMIC DNA]</scope>
    <source>
        <strain evidence="7 8">2014</strain>
    </source>
</reference>
<dbReference type="Pfam" id="PF13440">
    <property type="entry name" value="Polysacc_synt_3"/>
    <property type="match status" value="1"/>
</dbReference>
<feature type="transmembrane region" description="Helical" evidence="6">
    <location>
        <begin position="20"/>
        <end position="45"/>
    </location>
</feature>
<evidence type="ECO:0000256" key="3">
    <source>
        <dbReference type="ARBA" id="ARBA00022692"/>
    </source>
</evidence>
<evidence type="ECO:0000313" key="7">
    <source>
        <dbReference type="EMBL" id="AZL72931.1"/>
    </source>
</evidence>
<evidence type="ECO:0000313" key="8">
    <source>
        <dbReference type="Proteomes" id="UP000272622"/>
    </source>
</evidence>
<feature type="transmembrane region" description="Helical" evidence="6">
    <location>
        <begin position="217"/>
        <end position="242"/>
    </location>
</feature>
<evidence type="ECO:0000256" key="5">
    <source>
        <dbReference type="ARBA" id="ARBA00023136"/>
    </source>
</evidence>
<proteinExistence type="predicted"/>
<protein>
    <recommendedName>
        <fullName evidence="9">Membrane protein involved in the export of O-antigen and teichoic acid</fullName>
    </recommendedName>
</protein>
<accession>A0ABM7CNF9</accession>
<feature type="transmembrane region" description="Helical" evidence="6">
    <location>
        <begin position="372"/>
        <end position="390"/>
    </location>
</feature>
<feature type="transmembrane region" description="Helical" evidence="6">
    <location>
        <begin position="120"/>
        <end position="138"/>
    </location>
</feature>
<evidence type="ECO:0000256" key="1">
    <source>
        <dbReference type="ARBA" id="ARBA00004651"/>
    </source>
</evidence>
<name>A0ABM7CNF9_9PSED</name>
<feature type="transmembrane region" description="Helical" evidence="6">
    <location>
        <begin position="79"/>
        <end position="100"/>
    </location>
</feature>
<dbReference type="PANTHER" id="PTHR30250">
    <property type="entry name" value="PST FAMILY PREDICTED COLANIC ACID TRANSPORTER"/>
    <property type="match status" value="1"/>
</dbReference>
<gene>
    <name evidence="7" type="ORF">EI693_07395</name>
</gene>
<dbReference type="RefSeq" id="WP_125463134.1">
    <property type="nucleotide sequence ID" value="NZ_CP034337.1"/>
</dbReference>
<evidence type="ECO:0000256" key="4">
    <source>
        <dbReference type="ARBA" id="ARBA00022989"/>
    </source>
</evidence>
<keyword evidence="4 6" id="KW-1133">Transmembrane helix</keyword>
<feature type="transmembrane region" description="Helical" evidence="6">
    <location>
        <begin position="449"/>
        <end position="467"/>
    </location>
</feature>
<feature type="transmembrane region" description="Helical" evidence="6">
    <location>
        <begin position="262"/>
        <end position="280"/>
    </location>
</feature>